<comment type="subcellular location">
    <subcellularLocation>
        <location evidence="1">Membrane</location>
        <topology evidence="1">Single-pass type I membrane protein</topology>
    </subcellularLocation>
</comment>
<reference evidence="12" key="1">
    <citation type="journal article" date="2021" name="Cell">
        <title>Tracing the genetic footprints of vertebrate landing in non-teleost ray-finned fishes.</title>
        <authorList>
            <person name="Bi X."/>
            <person name="Wang K."/>
            <person name="Yang L."/>
            <person name="Pan H."/>
            <person name="Jiang H."/>
            <person name="Wei Q."/>
            <person name="Fang M."/>
            <person name="Yu H."/>
            <person name="Zhu C."/>
            <person name="Cai Y."/>
            <person name="He Y."/>
            <person name="Gan X."/>
            <person name="Zeng H."/>
            <person name="Yu D."/>
            <person name="Zhu Y."/>
            <person name="Jiang H."/>
            <person name="Qiu Q."/>
            <person name="Yang H."/>
            <person name="Zhang Y.E."/>
            <person name="Wang W."/>
            <person name="Zhu M."/>
            <person name="He S."/>
            <person name="Zhang G."/>
        </authorList>
    </citation>
    <scope>NUCLEOTIDE SEQUENCE</scope>
    <source>
        <strain evidence="12">Allg_001</strain>
    </source>
</reference>
<evidence type="ECO:0000256" key="2">
    <source>
        <dbReference type="ARBA" id="ARBA00008921"/>
    </source>
</evidence>
<evidence type="ECO:0000256" key="3">
    <source>
        <dbReference type="ARBA" id="ARBA00022692"/>
    </source>
</evidence>
<dbReference type="AlphaFoldDB" id="A0A8J7NG10"/>
<keyword evidence="7" id="KW-0472">Membrane</keyword>
<feature type="domain" description="Fibronectin type-III" evidence="11">
    <location>
        <begin position="98"/>
        <end position="190"/>
    </location>
</feature>
<evidence type="ECO:0000256" key="8">
    <source>
        <dbReference type="ARBA" id="ARBA00023157"/>
    </source>
</evidence>
<feature type="non-terminal residue" evidence="12">
    <location>
        <position position="1"/>
    </location>
</feature>
<evidence type="ECO:0000256" key="7">
    <source>
        <dbReference type="ARBA" id="ARBA00023136"/>
    </source>
</evidence>
<evidence type="ECO:0000256" key="1">
    <source>
        <dbReference type="ARBA" id="ARBA00004479"/>
    </source>
</evidence>
<dbReference type="Proteomes" id="UP000736164">
    <property type="component" value="Unassembled WGS sequence"/>
</dbReference>
<name>A0A8J7NG10_ATRSP</name>
<evidence type="ECO:0000256" key="4">
    <source>
        <dbReference type="ARBA" id="ARBA00022729"/>
    </source>
</evidence>
<comment type="similarity">
    <text evidence="2">Belongs to the type I cytokine receptor family. Type 2 subfamily.</text>
</comment>
<keyword evidence="10" id="KW-0325">Glycoprotein</keyword>
<dbReference type="InterPro" id="IPR052672">
    <property type="entry name" value="Type1_Cytokine_Rcpt_Type2"/>
</dbReference>
<sequence>TDGVQDLDCFKKSKKDPLTCYWRSGSSASNTTTYTLIIAQEVRDYCKIHHNISKTFHSIEVFGKYEMNAWVIDESSQNRNCSKTFFRGIPNNLIRCDPPTEIMFKRDSGKIYISWMEQKHIKKYNIQLRESGHPSWKTVVSEENAKYTLFEGLNPSLSYEVQVQCAPNQKCPQCSWSEMFLVPAELTKKPVIVKFQTNPVKRGQRSFFISWTFAQNATVDGYTVTVRKESREFNQILNTTLPELYLTLSGSSYLVSVMAFNSAGSSPQAERKLPALQNIDLLDQINVTAAFNKSFIISWDPKMKYSYRCYSIEWGLVNQTLSHITFYLANENSREIKDHFEPFKRYQFILHIRPYKDTCNLRHVNNSETTYAIAEAYISEGRPVSAPNGTYHNVTKHSAVIEWTTVPEEDLHGFLQGYVIHYGVSYQEDAISRITVNSSTNTYKLSNLTRNTVYKVQVSALTSAGEGKKSHFIIFKTQQYGNLFSKFRGAER</sequence>
<evidence type="ECO:0000313" key="13">
    <source>
        <dbReference type="Proteomes" id="UP000736164"/>
    </source>
</evidence>
<evidence type="ECO:0000256" key="5">
    <source>
        <dbReference type="ARBA" id="ARBA00022737"/>
    </source>
</evidence>
<protein>
    <submittedName>
        <fullName evidence="12">IL31R protein</fullName>
    </submittedName>
</protein>
<dbReference type="Gene3D" id="2.60.40.10">
    <property type="entry name" value="Immunoglobulins"/>
    <property type="match status" value="3"/>
</dbReference>
<feature type="non-terminal residue" evidence="12">
    <location>
        <position position="492"/>
    </location>
</feature>
<dbReference type="PANTHER" id="PTHR48423:SF1">
    <property type="entry name" value="INTERLEUKIN-27 RECEPTOR SUBUNIT ALPHA"/>
    <property type="match status" value="1"/>
</dbReference>
<dbReference type="InterPro" id="IPR003529">
    <property type="entry name" value="Hematopoietin_rcpt_Gp130_CS"/>
</dbReference>
<dbReference type="PROSITE" id="PS50853">
    <property type="entry name" value="FN3"/>
    <property type="match status" value="2"/>
</dbReference>
<keyword evidence="6" id="KW-1133">Transmembrane helix</keyword>
<evidence type="ECO:0000259" key="11">
    <source>
        <dbReference type="PROSITE" id="PS50853"/>
    </source>
</evidence>
<keyword evidence="8" id="KW-1015">Disulfide bond</keyword>
<keyword evidence="4" id="KW-0732">Signal</keyword>
<dbReference type="EMBL" id="JAAWVO010005701">
    <property type="protein sequence ID" value="MBN3312470.1"/>
    <property type="molecule type" value="Genomic_DNA"/>
</dbReference>
<dbReference type="Pfam" id="PF00041">
    <property type="entry name" value="fn3"/>
    <property type="match status" value="2"/>
</dbReference>
<dbReference type="FunFam" id="2.60.40.10:FF:003634">
    <property type="match status" value="1"/>
</dbReference>
<keyword evidence="9" id="KW-0675">Receptor</keyword>
<dbReference type="SMART" id="SM00060">
    <property type="entry name" value="FN3"/>
    <property type="match status" value="3"/>
</dbReference>
<evidence type="ECO:0000256" key="10">
    <source>
        <dbReference type="ARBA" id="ARBA00023180"/>
    </source>
</evidence>
<organism evidence="12 13">
    <name type="scientific">Atractosteus spatula</name>
    <name type="common">Alligator gar</name>
    <name type="synonym">Lepisosteus spatula</name>
    <dbReference type="NCBI Taxonomy" id="7917"/>
    <lineage>
        <taxon>Eukaryota</taxon>
        <taxon>Metazoa</taxon>
        <taxon>Chordata</taxon>
        <taxon>Craniata</taxon>
        <taxon>Vertebrata</taxon>
        <taxon>Euteleostomi</taxon>
        <taxon>Actinopterygii</taxon>
        <taxon>Neopterygii</taxon>
        <taxon>Holostei</taxon>
        <taxon>Semionotiformes</taxon>
        <taxon>Lepisosteidae</taxon>
        <taxon>Atractosteus</taxon>
    </lineage>
</organism>
<dbReference type="PANTHER" id="PTHR48423">
    <property type="entry name" value="INTERLEUKIN-27 RECEPTOR SUBUNIT ALPHA"/>
    <property type="match status" value="1"/>
</dbReference>
<dbReference type="SUPFAM" id="SSF49265">
    <property type="entry name" value="Fibronectin type III"/>
    <property type="match status" value="3"/>
</dbReference>
<dbReference type="CDD" id="cd00063">
    <property type="entry name" value="FN3"/>
    <property type="match status" value="3"/>
</dbReference>
<keyword evidence="3" id="KW-0812">Transmembrane</keyword>
<accession>A0A8J7NG10</accession>
<dbReference type="InterPro" id="IPR036116">
    <property type="entry name" value="FN3_sf"/>
</dbReference>
<feature type="domain" description="Fibronectin type-III" evidence="11">
    <location>
        <begin position="383"/>
        <end position="480"/>
    </location>
</feature>
<dbReference type="GO" id="GO:0004896">
    <property type="term" value="F:cytokine receptor activity"/>
    <property type="evidence" value="ECO:0007669"/>
    <property type="project" value="InterPro"/>
</dbReference>
<evidence type="ECO:0000313" key="12">
    <source>
        <dbReference type="EMBL" id="MBN3312470.1"/>
    </source>
</evidence>
<gene>
    <name evidence="12" type="primary">Il31ra</name>
    <name evidence="12" type="ORF">GTO95_0013820</name>
</gene>
<dbReference type="GO" id="GO:0005886">
    <property type="term" value="C:plasma membrane"/>
    <property type="evidence" value="ECO:0007669"/>
    <property type="project" value="UniProtKB-ARBA"/>
</dbReference>
<dbReference type="InterPro" id="IPR003961">
    <property type="entry name" value="FN3_dom"/>
</dbReference>
<dbReference type="InterPro" id="IPR013783">
    <property type="entry name" value="Ig-like_fold"/>
</dbReference>
<keyword evidence="13" id="KW-1185">Reference proteome</keyword>
<evidence type="ECO:0000256" key="6">
    <source>
        <dbReference type="ARBA" id="ARBA00022989"/>
    </source>
</evidence>
<comment type="caution">
    <text evidence="12">The sequence shown here is derived from an EMBL/GenBank/DDBJ whole genome shotgun (WGS) entry which is preliminary data.</text>
</comment>
<dbReference type="PROSITE" id="PS01353">
    <property type="entry name" value="HEMATOPO_REC_L_F2"/>
    <property type="match status" value="1"/>
</dbReference>
<proteinExistence type="inferred from homology"/>
<keyword evidence="5" id="KW-0677">Repeat</keyword>
<evidence type="ECO:0000256" key="9">
    <source>
        <dbReference type="ARBA" id="ARBA00023170"/>
    </source>
</evidence>